<comment type="caution">
    <text evidence="1">The sequence shown here is derived from an EMBL/GenBank/DDBJ whole genome shotgun (WGS) entry which is preliminary data.</text>
</comment>
<dbReference type="RefSeq" id="WP_135670970.1">
    <property type="nucleotide sequence ID" value="NZ_RQGN01000050.1"/>
</dbReference>
<dbReference type="EMBL" id="RQGN01000050">
    <property type="protein sequence ID" value="TGM01098.1"/>
    <property type="molecule type" value="Genomic_DNA"/>
</dbReference>
<accession>A0A5F2B6G7</accession>
<dbReference type="OrthoDB" id="9875580at2"/>
<protein>
    <submittedName>
        <fullName evidence="1">Uncharacterized protein</fullName>
    </submittedName>
</protein>
<evidence type="ECO:0000313" key="2">
    <source>
        <dbReference type="Proteomes" id="UP000298429"/>
    </source>
</evidence>
<gene>
    <name evidence="1" type="ORF">EHQ76_10685</name>
</gene>
<name>A0A5F2B6G7_9LEPT</name>
<proteinExistence type="predicted"/>
<reference evidence="1 2" key="1">
    <citation type="journal article" date="2019" name="PLoS Negl. Trop. Dis.">
        <title>Revisiting the worldwide diversity of Leptospira species in the environment.</title>
        <authorList>
            <person name="Vincent A.T."/>
            <person name="Schiettekatte O."/>
            <person name="Bourhy P."/>
            <person name="Veyrier F.J."/>
            <person name="Picardeau M."/>
        </authorList>
    </citation>
    <scope>NUCLEOTIDE SEQUENCE [LARGE SCALE GENOMIC DNA]</scope>
    <source>
        <strain evidence="1 2">201702444</strain>
    </source>
</reference>
<evidence type="ECO:0000313" key="1">
    <source>
        <dbReference type="EMBL" id="TGM01098.1"/>
    </source>
</evidence>
<organism evidence="1 2">
    <name type="scientific">Leptospira barantonii</name>
    <dbReference type="NCBI Taxonomy" id="2023184"/>
    <lineage>
        <taxon>Bacteria</taxon>
        <taxon>Pseudomonadati</taxon>
        <taxon>Spirochaetota</taxon>
        <taxon>Spirochaetia</taxon>
        <taxon>Leptospirales</taxon>
        <taxon>Leptospiraceae</taxon>
        <taxon>Leptospira</taxon>
    </lineage>
</organism>
<dbReference type="AlphaFoldDB" id="A0A5F2B6G7"/>
<dbReference type="Proteomes" id="UP000298429">
    <property type="component" value="Unassembled WGS sequence"/>
</dbReference>
<sequence length="242" mass="27991">MINLSNLILNYDFDLKLRDTYVLYGSAPLASEITRYIQDASPEGYGHAVTYARDFLIGSDLTKEEKNRFYTDLKEYGFMNVLVKNLNPVNRSKTLSSIYNIGKISESENAQYLEYAYENYYKLSVEPILSYHCLSELSWLGSSKYKDYLADLENSKDMISIFIIALLLNSKPQLEVSEMTSESVSERMFGVQYKSEEYENSIVKRIGLLESKFCELQEQMVDPVLVRNGFENFIAEFRSNQI</sequence>